<dbReference type="PRINTS" id="PR00368">
    <property type="entry name" value="FADPNR"/>
</dbReference>
<dbReference type="SUPFAM" id="SSF51905">
    <property type="entry name" value="FAD/NAD(P)-binding domain"/>
    <property type="match status" value="1"/>
</dbReference>
<proteinExistence type="inferred from homology"/>
<dbReference type="EMBL" id="GL433849">
    <property type="protein sequence ID" value="EFN53914.1"/>
    <property type="molecule type" value="Genomic_DNA"/>
</dbReference>
<organism evidence="7">
    <name type="scientific">Chlorella variabilis</name>
    <name type="common">Green alga</name>
    <dbReference type="NCBI Taxonomy" id="554065"/>
    <lineage>
        <taxon>Eukaryota</taxon>
        <taxon>Viridiplantae</taxon>
        <taxon>Chlorophyta</taxon>
        <taxon>core chlorophytes</taxon>
        <taxon>Trebouxiophyceae</taxon>
        <taxon>Chlorellales</taxon>
        <taxon>Chlorellaceae</taxon>
        <taxon>Chlorella clade</taxon>
        <taxon>Chlorella</taxon>
    </lineage>
</organism>
<dbReference type="KEGG" id="cvr:CHLNCDRAFT_136116"/>
<dbReference type="AlphaFoldDB" id="E1ZJS7"/>
<accession>E1ZJS7</accession>
<dbReference type="InParanoid" id="E1ZJS7"/>
<dbReference type="eggNOG" id="KOG0404">
    <property type="taxonomic scope" value="Eukaryota"/>
</dbReference>
<evidence type="ECO:0000259" key="5">
    <source>
        <dbReference type="Pfam" id="PF07992"/>
    </source>
</evidence>
<dbReference type="GO" id="GO:0097237">
    <property type="term" value="P:cellular response to toxic substance"/>
    <property type="evidence" value="ECO:0007669"/>
    <property type="project" value="UniProtKB-ARBA"/>
</dbReference>
<feature type="region of interest" description="Disordered" evidence="4">
    <location>
        <begin position="1"/>
        <end position="20"/>
    </location>
</feature>
<dbReference type="RefSeq" id="XP_005846016.1">
    <property type="nucleotide sequence ID" value="XM_005845954.1"/>
</dbReference>
<reference evidence="6 7" key="1">
    <citation type="journal article" date="2010" name="Plant Cell">
        <title>The Chlorella variabilis NC64A genome reveals adaptation to photosymbiosis, coevolution with viruses, and cryptic sex.</title>
        <authorList>
            <person name="Blanc G."/>
            <person name="Duncan G."/>
            <person name="Agarkova I."/>
            <person name="Borodovsky M."/>
            <person name="Gurnon J."/>
            <person name="Kuo A."/>
            <person name="Lindquist E."/>
            <person name="Lucas S."/>
            <person name="Pangilinan J."/>
            <person name="Polle J."/>
            <person name="Salamov A."/>
            <person name="Terry A."/>
            <person name="Yamada T."/>
            <person name="Dunigan D.D."/>
            <person name="Grigoriev I.V."/>
            <person name="Claverie J.M."/>
            <person name="Van Etten J.L."/>
        </authorList>
    </citation>
    <scope>NUCLEOTIDE SEQUENCE [LARGE SCALE GENOMIC DNA]</scope>
    <source>
        <strain evidence="6 7">NC64A</strain>
    </source>
</reference>
<keyword evidence="7" id="KW-1185">Reference proteome</keyword>
<dbReference type="InterPro" id="IPR023753">
    <property type="entry name" value="FAD/NAD-binding_dom"/>
</dbReference>
<evidence type="ECO:0000256" key="3">
    <source>
        <dbReference type="ARBA" id="ARBA00023002"/>
    </source>
</evidence>
<evidence type="ECO:0000256" key="1">
    <source>
        <dbReference type="ARBA" id="ARBA00009333"/>
    </source>
</evidence>
<dbReference type="Pfam" id="PF07992">
    <property type="entry name" value="Pyr_redox_2"/>
    <property type="match status" value="1"/>
</dbReference>
<dbReference type="Proteomes" id="UP000008141">
    <property type="component" value="Unassembled WGS sequence"/>
</dbReference>
<dbReference type="GO" id="GO:0016491">
    <property type="term" value="F:oxidoreductase activity"/>
    <property type="evidence" value="ECO:0007669"/>
    <property type="project" value="UniProtKB-KW"/>
</dbReference>
<dbReference type="InterPro" id="IPR036188">
    <property type="entry name" value="FAD/NAD-bd_sf"/>
</dbReference>
<dbReference type="STRING" id="554065.E1ZJS7"/>
<keyword evidence="2" id="KW-0285">Flavoprotein</keyword>
<keyword evidence="3" id="KW-0560">Oxidoreductase</keyword>
<dbReference type="PANTHER" id="PTHR48105">
    <property type="entry name" value="THIOREDOXIN REDUCTASE 1-RELATED-RELATED"/>
    <property type="match status" value="1"/>
</dbReference>
<evidence type="ECO:0000256" key="4">
    <source>
        <dbReference type="SAM" id="MobiDB-lite"/>
    </source>
</evidence>
<evidence type="ECO:0000256" key="2">
    <source>
        <dbReference type="ARBA" id="ARBA00022630"/>
    </source>
</evidence>
<dbReference type="GeneID" id="17353519"/>
<sequence>MPGLVATTDQTGQNGHSDDKQDTCDCIIVGAGPAGLSAALILGRARRSVLLFDSGEKRNEASLVQHAILGADGYDRLRFLERARRQVLRYPTVKLHCLAVCDIDVGVVEAEQKCPEGQPNCHAVLRDGRRITETDRFTVHTEDGRQWRSKKVILATGVRDLIPDIEGFDTYWGRGIWVCLYCDAYEYTGQPLGAYGNGERGVHIAFEMLLRSTDVTLFTDGETLKATDMERELLAKHGIAVIETPIALAVGDKGGQLSGVVLQDGCFIPIKALFFNTGRMQSSTLPEKMGLPADDRGDIVCEAKGNVLAIHGLYVAGNCATAPLKLVMTAASQGAITGAKVNSELLYEELGLGDDEGEAYICSLEGSRTSANQCRREFGEAGRRHRSHPTIGGVWEEAREQKVGSSGAQ</sequence>
<evidence type="ECO:0000313" key="7">
    <source>
        <dbReference type="Proteomes" id="UP000008141"/>
    </source>
</evidence>
<dbReference type="PRINTS" id="PR00469">
    <property type="entry name" value="PNDRDTASEII"/>
</dbReference>
<name>E1ZJS7_CHLVA</name>
<dbReference type="OrthoDB" id="10260355at2759"/>
<protein>
    <recommendedName>
        <fullName evidence="5">FAD/NAD(P)-binding domain-containing protein</fullName>
    </recommendedName>
</protein>
<dbReference type="Gene3D" id="3.50.50.60">
    <property type="entry name" value="FAD/NAD(P)-binding domain"/>
    <property type="match status" value="2"/>
</dbReference>
<gene>
    <name evidence="6" type="ORF">CHLNCDRAFT_136116</name>
</gene>
<comment type="similarity">
    <text evidence="1">Belongs to the class-II pyridine nucleotide-disulfide oxidoreductase family.</text>
</comment>
<dbReference type="InterPro" id="IPR050097">
    <property type="entry name" value="Ferredoxin-NADP_redctase_2"/>
</dbReference>
<evidence type="ECO:0000313" key="6">
    <source>
        <dbReference type="EMBL" id="EFN53914.1"/>
    </source>
</evidence>
<feature type="domain" description="FAD/NAD(P)-binding" evidence="5">
    <location>
        <begin position="25"/>
        <end position="334"/>
    </location>
</feature>